<organism evidence="2 3">
    <name type="scientific">Eleusine coracana subsp. coracana</name>
    <dbReference type="NCBI Taxonomy" id="191504"/>
    <lineage>
        <taxon>Eukaryota</taxon>
        <taxon>Viridiplantae</taxon>
        <taxon>Streptophyta</taxon>
        <taxon>Embryophyta</taxon>
        <taxon>Tracheophyta</taxon>
        <taxon>Spermatophyta</taxon>
        <taxon>Magnoliopsida</taxon>
        <taxon>Liliopsida</taxon>
        <taxon>Poales</taxon>
        <taxon>Poaceae</taxon>
        <taxon>PACMAD clade</taxon>
        <taxon>Chloridoideae</taxon>
        <taxon>Cynodonteae</taxon>
        <taxon>Eleusininae</taxon>
        <taxon>Eleusine</taxon>
    </lineage>
</organism>
<dbReference type="PANTHER" id="PTHR33116:SF78">
    <property type="entry name" value="OS12G0587133 PROTEIN"/>
    <property type="match status" value="1"/>
</dbReference>
<sequence length="167" mass="19091">MKPSFKAQPPSTSFDPVVRIWKSWAPGKCRFFLWLAAHNRCWTADRLAKRNLPHPPLCVLCDQEEETIDHILISCVFARQFWFIFLQRVGLGFLAPQPSDSNFQDWWRWASSLVCASIKKGLNSHIISGAWSLWRHRNDCVFNGAAPRLPSILTMVWSMAGAKGIPP</sequence>
<reference evidence="2" key="2">
    <citation type="submission" date="2021-12" db="EMBL/GenBank/DDBJ databases">
        <title>Resequencing data analysis of finger millet.</title>
        <authorList>
            <person name="Hatakeyama M."/>
            <person name="Aluri S."/>
            <person name="Balachadran M.T."/>
            <person name="Sivarajan S.R."/>
            <person name="Poveda L."/>
            <person name="Shimizu-Inatsugi R."/>
            <person name="Schlapbach R."/>
            <person name="Sreeman S.M."/>
            <person name="Shimizu K.K."/>
        </authorList>
    </citation>
    <scope>NUCLEOTIDE SEQUENCE</scope>
</reference>
<comment type="caution">
    <text evidence="2">The sequence shown here is derived from an EMBL/GenBank/DDBJ whole genome shotgun (WGS) entry which is preliminary data.</text>
</comment>
<evidence type="ECO:0000313" key="2">
    <source>
        <dbReference type="EMBL" id="GJN03220.1"/>
    </source>
</evidence>
<proteinExistence type="predicted"/>
<dbReference type="PANTHER" id="PTHR33116">
    <property type="entry name" value="REVERSE TRANSCRIPTASE ZINC-BINDING DOMAIN-CONTAINING PROTEIN-RELATED-RELATED"/>
    <property type="match status" value="1"/>
</dbReference>
<dbReference type="AlphaFoldDB" id="A0AAV5CZK8"/>
<dbReference type="EMBL" id="BQKI01000009">
    <property type="protein sequence ID" value="GJN03220.1"/>
    <property type="molecule type" value="Genomic_DNA"/>
</dbReference>
<name>A0AAV5CZK8_ELECO</name>
<dbReference type="Pfam" id="PF13966">
    <property type="entry name" value="zf-RVT"/>
    <property type="match status" value="1"/>
</dbReference>
<reference evidence="2" key="1">
    <citation type="journal article" date="2018" name="DNA Res.">
        <title>Multiple hybrid de novo genome assembly of finger millet, an orphan allotetraploid crop.</title>
        <authorList>
            <person name="Hatakeyama M."/>
            <person name="Aluri S."/>
            <person name="Balachadran M.T."/>
            <person name="Sivarajan S.R."/>
            <person name="Patrignani A."/>
            <person name="Gruter S."/>
            <person name="Poveda L."/>
            <person name="Shimizu-Inatsugi R."/>
            <person name="Baeten J."/>
            <person name="Francoijs K.J."/>
            <person name="Nataraja K.N."/>
            <person name="Reddy Y.A.N."/>
            <person name="Phadnis S."/>
            <person name="Ravikumar R.L."/>
            <person name="Schlapbach R."/>
            <person name="Sreeman S.M."/>
            <person name="Shimizu K.K."/>
        </authorList>
    </citation>
    <scope>NUCLEOTIDE SEQUENCE</scope>
</reference>
<dbReference type="InterPro" id="IPR026960">
    <property type="entry name" value="RVT-Znf"/>
</dbReference>
<evidence type="ECO:0000259" key="1">
    <source>
        <dbReference type="Pfam" id="PF13966"/>
    </source>
</evidence>
<accession>A0AAV5CZK8</accession>
<gene>
    <name evidence="2" type="primary">ga20639</name>
    <name evidence="2" type="ORF">PR202_ga20639</name>
</gene>
<protein>
    <recommendedName>
        <fullName evidence="1">Reverse transcriptase zinc-binding domain-containing protein</fullName>
    </recommendedName>
</protein>
<dbReference type="Proteomes" id="UP001054889">
    <property type="component" value="Unassembled WGS sequence"/>
</dbReference>
<feature type="domain" description="Reverse transcriptase zinc-binding" evidence="1">
    <location>
        <begin position="14"/>
        <end position="82"/>
    </location>
</feature>
<evidence type="ECO:0000313" key="3">
    <source>
        <dbReference type="Proteomes" id="UP001054889"/>
    </source>
</evidence>
<keyword evidence="3" id="KW-1185">Reference proteome</keyword>